<evidence type="ECO:0000313" key="2">
    <source>
        <dbReference type="EMBL" id="CDY29916.1"/>
    </source>
</evidence>
<keyword evidence="3" id="KW-1185">Reference proteome</keyword>
<accession>A0A078GWK2</accession>
<proteinExistence type="predicted"/>
<dbReference type="AlphaFoldDB" id="A0A078GWK2"/>
<feature type="domain" description="BRX" evidence="1">
    <location>
        <begin position="1"/>
        <end position="29"/>
    </location>
</feature>
<organism evidence="2 3">
    <name type="scientific">Brassica napus</name>
    <name type="common">Rape</name>
    <dbReference type="NCBI Taxonomy" id="3708"/>
    <lineage>
        <taxon>Eukaryota</taxon>
        <taxon>Viridiplantae</taxon>
        <taxon>Streptophyta</taxon>
        <taxon>Embryophyta</taxon>
        <taxon>Tracheophyta</taxon>
        <taxon>Spermatophyta</taxon>
        <taxon>Magnoliopsida</taxon>
        <taxon>eudicotyledons</taxon>
        <taxon>Gunneridae</taxon>
        <taxon>Pentapetalae</taxon>
        <taxon>rosids</taxon>
        <taxon>malvids</taxon>
        <taxon>Brassicales</taxon>
        <taxon>Brassicaceae</taxon>
        <taxon>Brassiceae</taxon>
        <taxon>Brassica</taxon>
    </lineage>
</organism>
<reference evidence="2 3" key="1">
    <citation type="journal article" date="2014" name="Science">
        <title>Plant genetics. Early allopolyploid evolution in the post-Neolithic Brassica napus oilseed genome.</title>
        <authorList>
            <person name="Chalhoub B."/>
            <person name="Denoeud F."/>
            <person name="Liu S."/>
            <person name="Parkin I.A."/>
            <person name="Tang H."/>
            <person name="Wang X."/>
            <person name="Chiquet J."/>
            <person name="Belcram H."/>
            <person name="Tong C."/>
            <person name="Samans B."/>
            <person name="Correa M."/>
            <person name="Da Silva C."/>
            <person name="Just J."/>
            <person name="Falentin C."/>
            <person name="Koh C.S."/>
            <person name="Le Clainche I."/>
            <person name="Bernard M."/>
            <person name="Bento P."/>
            <person name="Noel B."/>
            <person name="Labadie K."/>
            <person name="Alberti A."/>
            <person name="Charles M."/>
            <person name="Arnaud D."/>
            <person name="Guo H."/>
            <person name="Daviaud C."/>
            <person name="Alamery S."/>
            <person name="Jabbari K."/>
            <person name="Zhao M."/>
            <person name="Edger P.P."/>
            <person name="Chelaifa H."/>
            <person name="Tack D."/>
            <person name="Lassalle G."/>
            <person name="Mestiri I."/>
            <person name="Schnel N."/>
            <person name="Le Paslier M.C."/>
            <person name="Fan G."/>
            <person name="Renault V."/>
            <person name="Bayer P.E."/>
            <person name="Golicz A.A."/>
            <person name="Manoli S."/>
            <person name="Lee T.H."/>
            <person name="Thi V.H."/>
            <person name="Chalabi S."/>
            <person name="Hu Q."/>
            <person name="Fan C."/>
            <person name="Tollenaere R."/>
            <person name="Lu Y."/>
            <person name="Battail C."/>
            <person name="Shen J."/>
            <person name="Sidebottom C.H."/>
            <person name="Wang X."/>
            <person name="Canaguier A."/>
            <person name="Chauveau A."/>
            <person name="Berard A."/>
            <person name="Deniot G."/>
            <person name="Guan M."/>
            <person name="Liu Z."/>
            <person name="Sun F."/>
            <person name="Lim Y.P."/>
            <person name="Lyons E."/>
            <person name="Town C.D."/>
            <person name="Bancroft I."/>
            <person name="Wang X."/>
            <person name="Meng J."/>
            <person name="Ma J."/>
            <person name="Pires J.C."/>
            <person name="King G.J."/>
            <person name="Brunel D."/>
            <person name="Delourme R."/>
            <person name="Renard M."/>
            <person name="Aury J.M."/>
            <person name="Adams K.L."/>
            <person name="Batley J."/>
            <person name="Snowdon R.J."/>
            <person name="Tost J."/>
            <person name="Edwards D."/>
            <person name="Zhou Y."/>
            <person name="Hua W."/>
            <person name="Sharpe A.G."/>
            <person name="Paterson A.H."/>
            <person name="Guan C."/>
            <person name="Wincker P."/>
        </authorList>
    </citation>
    <scope>NUCLEOTIDE SEQUENCE [LARGE SCALE GENOMIC DNA]</scope>
    <source>
        <strain evidence="3">cv. Darmor-bzh</strain>
    </source>
</reference>
<dbReference type="Pfam" id="PF08381">
    <property type="entry name" value="BRX"/>
    <property type="match status" value="1"/>
</dbReference>
<dbReference type="Proteomes" id="UP000028999">
    <property type="component" value="Unassembled WGS sequence"/>
</dbReference>
<sequence length="29" mass="3747">MKLIRERFGEVHAKTWWEQNRERIQTQYL</sequence>
<name>A0A078GWK2_BRANA</name>
<dbReference type="PaxDb" id="3708-A0A078GWK2"/>
<protein>
    <submittedName>
        <fullName evidence="2">BnaC05g29200D protein</fullName>
    </submittedName>
</protein>
<dbReference type="PROSITE" id="PS51514">
    <property type="entry name" value="BRX"/>
    <property type="match status" value="1"/>
</dbReference>
<evidence type="ECO:0000313" key="3">
    <source>
        <dbReference type="Proteomes" id="UP000028999"/>
    </source>
</evidence>
<dbReference type="EMBL" id="LK032246">
    <property type="protein sequence ID" value="CDY29916.1"/>
    <property type="molecule type" value="Genomic_DNA"/>
</dbReference>
<gene>
    <name evidence="2" type="primary">BnaC05g29200D</name>
    <name evidence="2" type="ORF">GSBRNA2T00044387001</name>
</gene>
<dbReference type="InterPro" id="IPR013591">
    <property type="entry name" value="Brevis_radix_dom"/>
</dbReference>
<dbReference type="Gramene" id="CDY29916">
    <property type="protein sequence ID" value="CDY29916"/>
    <property type="gene ID" value="GSBRNA2T00044387001"/>
</dbReference>
<evidence type="ECO:0000259" key="1">
    <source>
        <dbReference type="PROSITE" id="PS51514"/>
    </source>
</evidence>